<feature type="compositionally biased region" description="Basic and acidic residues" evidence="2">
    <location>
        <begin position="211"/>
        <end position="221"/>
    </location>
</feature>
<feature type="region of interest" description="Disordered" evidence="2">
    <location>
        <begin position="298"/>
        <end position="322"/>
    </location>
</feature>
<dbReference type="InterPro" id="IPR036020">
    <property type="entry name" value="WW_dom_sf"/>
</dbReference>
<evidence type="ECO:0000259" key="4">
    <source>
        <dbReference type="PROSITE" id="PS50020"/>
    </source>
</evidence>
<name>A0A9D3XXK0_9SAUR</name>
<dbReference type="Proteomes" id="UP000827986">
    <property type="component" value="Unassembled WGS sequence"/>
</dbReference>
<dbReference type="SMART" id="SM00456">
    <property type="entry name" value="WW"/>
    <property type="match status" value="1"/>
</dbReference>
<feature type="compositionally biased region" description="Polar residues" evidence="2">
    <location>
        <begin position="197"/>
        <end position="209"/>
    </location>
</feature>
<feature type="region of interest" description="Disordered" evidence="2">
    <location>
        <begin position="707"/>
        <end position="746"/>
    </location>
</feature>
<keyword evidence="1" id="KW-0677">Repeat</keyword>
<dbReference type="GO" id="GO:0005737">
    <property type="term" value="C:cytoplasm"/>
    <property type="evidence" value="ECO:0007669"/>
    <property type="project" value="TreeGrafter"/>
</dbReference>
<protein>
    <recommendedName>
        <fullName evidence="7">Amyloid beta precursor protein binding family B member 1</fullName>
    </recommendedName>
</protein>
<keyword evidence="6" id="KW-1185">Reference proteome</keyword>
<evidence type="ECO:0000313" key="5">
    <source>
        <dbReference type="EMBL" id="KAH1187867.1"/>
    </source>
</evidence>
<dbReference type="Pfam" id="PF00640">
    <property type="entry name" value="PID"/>
    <property type="match status" value="1"/>
</dbReference>
<dbReference type="SUPFAM" id="SSF50729">
    <property type="entry name" value="PH domain-like"/>
    <property type="match status" value="2"/>
</dbReference>
<dbReference type="CDD" id="cd00201">
    <property type="entry name" value="WW"/>
    <property type="match status" value="1"/>
</dbReference>
<dbReference type="AlphaFoldDB" id="A0A9D3XXK0"/>
<feature type="domain" description="WW" evidence="4">
    <location>
        <begin position="270"/>
        <end position="302"/>
    </location>
</feature>
<evidence type="ECO:0008006" key="7">
    <source>
        <dbReference type="Google" id="ProtNLM"/>
    </source>
</evidence>
<dbReference type="EMBL" id="JAHDVG010000463">
    <property type="protein sequence ID" value="KAH1187867.1"/>
    <property type="molecule type" value="Genomic_DNA"/>
</dbReference>
<dbReference type="GO" id="GO:0005634">
    <property type="term" value="C:nucleus"/>
    <property type="evidence" value="ECO:0007669"/>
    <property type="project" value="TreeGrafter"/>
</dbReference>
<organism evidence="5 6">
    <name type="scientific">Mauremys mutica</name>
    <name type="common">yellowpond turtle</name>
    <dbReference type="NCBI Taxonomy" id="74926"/>
    <lineage>
        <taxon>Eukaryota</taxon>
        <taxon>Metazoa</taxon>
        <taxon>Chordata</taxon>
        <taxon>Craniata</taxon>
        <taxon>Vertebrata</taxon>
        <taxon>Euteleostomi</taxon>
        <taxon>Archelosauria</taxon>
        <taxon>Testudinata</taxon>
        <taxon>Testudines</taxon>
        <taxon>Cryptodira</taxon>
        <taxon>Durocryptodira</taxon>
        <taxon>Testudinoidea</taxon>
        <taxon>Geoemydidae</taxon>
        <taxon>Geoemydinae</taxon>
        <taxon>Mauremys</taxon>
    </lineage>
</organism>
<comment type="caution">
    <text evidence="5">The sequence shown here is derived from an EMBL/GenBank/DDBJ whole genome shotgun (WGS) entry which is preliminary data.</text>
</comment>
<dbReference type="SMART" id="SM00462">
    <property type="entry name" value="PTB"/>
    <property type="match status" value="1"/>
</dbReference>
<feature type="compositionally biased region" description="Low complexity" evidence="2">
    <location>
        <begin position="728"/>
        <end position="746"/>
    </location>
</feature>
<accession>A0A9D3XXK0</accession>
<feature type="domain" description="PID" evidence="3">
    <location>
        <begin position="393"/>
        <end position="524"/>
    </location>
</feature>
<dbReference type="GO" id="GO:0001540">
    <property type="term" value="F:amyloid-beta binding"/>
    <property type="evidence" value="ECO:0007669"/>
    <property type="project" value="InterPro"/>
</dbReference>
<dbReference type="FunFam" id="2.30.29.30:FF:000143">
    <property type="entry name" value="amyloid beta A4 precursor protein-binding family B member 3 isoform X2"/>
    <property type="match status" value="1"/>
</dbReference>
<feature type="region of interest" description="Disordered" evidence="2">
    <location>
        <begin position="667"/>
        <end position="695"/>
    </location>
</feature>
<dbReference type="GO" id="GO:0006355">
    <property type="term" value="P:regulation of DNA-templated transcription"/>
    <property type="evidence" value="ECO:0007669"/>
    <property type="project" value="TreeGrafter"/>
</dbReference>
<dbReference type="PROSITE" id="PS01179">
    <property type="entry name" value="PID"/>
    <property type="match status" value="1"/>
</dbReference>
<reference evidence="5" key="1">
    <citation type="submission" date="2021-09" db="EMBL/GenBank/DDBJ databases">
        <title>The genome of Mauremys mutica provides insights into the evolution of semi-aquatic lifestyle.</title>
        <authorList>
            <person name="Gong S."/>
            <person name="Gao Y."/>
        </authorList>
    </citation>
    <scope>NUCLEOTIDE SEQUENCE</scope>
    <source>
        <strain evidence="5">MM-2020</strain>
        <tissue evidence="5">Muscle</tissue>
    </source>
</reference>
<feature type="region of interest" description="Disordered" evidence="2">
    <location>
        <begin position="113"/>
        <end position="266"/>
    </location>
</feature>
<dbReference type="CDD" id="cd01272">
    <property type="entry name" value="PTB1_Fe65"/>
    <property type="match status" value="1"/>
</dbReference>
<dbReference type="PANTHER" id="PTHR14058:SF5">
    <property type="entry name" value="AMYLOID BETA PRECURSOR PROTEIN BINDING FAMILY B MEMBER 1"/>
    <property type="match status" value="1"/>
</dbReference>
<sequence>MGQKGSQPWPGCRGGVACPLRLDGLSAGDWSGAAQMRLALGFWELVPSSIPAWTRLSWSSGARRICLGCSPGVPGAMSWPLSQRSDLANDNSCPGLSLALRVPHSELLNGTLPCQASPPEHHPCTCPAQHSAQRPAPPPEEEPANAKWVKDGQNQLRQAAEQDQNRNELGPPATALLSDLPRGGPEEEEEEEDGDSTPVQSDPITAESEQSSERGLREHGKSASLLFGPRASAASDEDSSWATLSQGSPAGSSPDDTDAAWARNAFETDSDLPAGWVRVQDASGTYYWHIPTGTTQWEPPADLGQGEGGCGPDHDSQGNTPTEEQQLTWTGFVEAERLAEAEGWKDVPSEEGTPELGQQDLEQPTLHLALLSLSAPKAKEQTLQLGSPLGSKSFPVRSLGWVEMSEEELAPGKSSAAVNSCIHQLAGRGAPPLGGWDQGRAMLLLLDRETLRLVEPVEQTLLHAQPVASIRVWGVGRDDGRDFAYVARDPLTQMLKCHVFRCETPAKRIATSLQAVCSQMLEQRQSSRALVSSLALEQAGMVEIPFQVEFPAPRTELVQRFQVSYLGSAPVARPVGMDVINAALDSALAAPSRDHWTPSHVHVAPATLSVTHAQVPWGVLAPCSPPGQVPWGAPGPEPLSPRRRRPCCASAGCGFSPSWAWAGTFAPSPSSPPAPRAPSAATCSGASPTPPGSARPCRPPACCAIRSASTPGPRPPAPACRRRPRTPWPGAWAPPSAGASAACWAA</sequence>
<evidence type="ECO:0000256" key="1">
    <source>
        <dbReference type="ARBA" id="ARBA00022737"/>
    </source>
</evidence>
<evidence type="ECO:0000313" key="6">
    <source>
        <dbReference type="Proteomes" id="UP000827986"/>
    </source>
</evidence>
<dbReference type="PANTHER" id="PTHR14058">
    <property type="entry name" value="AMYLOID BETA A4 PRECURSOR PROTEIN-BINDING FAMILY B"/>
    <property type="match status" value="1"/>
</dbReference>
<dbReference type="InterPro" id="IPR001202">
    <property type="entry name" value="WW_dom"/>
</dbReference>
<dbReference type="Pfam" id="PF00397">
    <property type="entry name" value="WW"/>
    <property type="match status" value="1"/>
</dbReference>
<dbReference type="InterPro" id="IPR006020">
    <property type="entry name" value="PTB/PI_dom"/>
</dbReference>
<feature type="compositionally biased region" description="Acidic residues" evidence="2">
    <location>
        <begin position="186"/>
        <end position="195"/>
    </location>
</feature>
<dbReference type="FunFam" id="2.20.70.10:FF:000003">
    <property type="entry name" value="amyloid beta A4 precursor protein-binding family B member 2"/>
    <property type="match status" value="1"/>
</dbReference>
<evidence type="ECO:0000259" key="3">
    <source>
        <dbReference type="PROSITE" id="PS01179"/>
    </source>
</evidence>
<dbReference type="PROSITE" id="PS50020">
    <property type="entry name" value="WW_DOMAIN_2"/>
    <property type="match status" value="1"/>
</dbReference>
<evidence type="ECO:0000256" key="2">
    <source>
        <dbReference type="SAM" id="MobiDB-lite"/>
    </source>
</evidence>
<gene>
    <name evidence="5" type="ORF">KIL84_020616</name>
</gene>
<dbReference type="InterPro" id="IPR011993">
    <property type="entry name" value="PH-like_dom_sf"/>
</dbReference>
<proteinExistence type="predicted"/>
<dbReference type="Gene3D" id="2.30.29.30">
    <property type="entry name" value="Pleckstrin-homology domain (PH domain)/Phosphotyrosine-binding domain (PTB)"/>
    <property type="match status" value="2"/>
</dbReference>
<dbReference type="InterPro" id="IPR039576">
    <property type="entry name" value="APBB1/2/3"/>
</dbReference>
<dbReference type="Gene3D" id="2.20.70.10">
    <property type="match status" value="1"/>
</dbReference>
<dbReference type="SUPFAM" id="SSF51045">
    <property type="entry name" value="WW domain"/>
    <property type="match status" value="1"/>
</dbReference>
<dbReference type="PROSITE" id="PS01159">
    <property type="entry name" value="WW_DOMAIN_1"/>
    <property type="match status" value="1"/>
</dbReference>